<gene>
    <name evidence="1" type="ORF">HELGO_WM13759</name>
</gene>
<evidence type="ECO:0000313" key="1">
    <source>
        <dbReference type="EMBL" id="CAA6809092.1"/>
    </source>
</evidence>
<evidence type="ECO:0008006" key="2">
    <source>
        <dbReference type="Google" id="ProtNLM"/>
    </source>
</evidence>
<dbReference type="AlphaFoldDB" id="A0A6S6T1N4"/>
<accession>A0A6S6T1N4</accession>
<dbReference type="EMBL" id="CACVAU010000030">
    <property type="protein sequence ID" value="CAA6809092.1"/>
    <property type="molecule type" value="Genomic_DNA"/>
</dbReference>
<name>A0A6S6T1N4_9BACT</name>
<protein>
    <recommendedName>
        <fullName evidence="2">Entericidin EcnAB</fullName>
    </recommendedName>
</protein>
<sequence>MKQALTLLLLVVFLTGCTRTFSGIQEDSENIWENTRDALHRATSP</sequence>
<proteinExistence type="predicted"/>
<reference evidence="1" key="1">
    <citation type="submission" date="2020-01" db="EMBL/GenBank/DDBJ databases">
        <authorList>
            <person name="Meier V. D."/>
            <person name="Meier V D."/>
        </authorList>
    </citation>
    <scope>NUCLEOTIDE SEQUENCE</scope>
    <source>
        <strain evidence="1">HLG_WM_MAG_05</strain>
    </source>
</reference>
<dbReference type="PROSITE" id="PS51257">
    <property type="entry name" value="PROKAR_LIPOPROTEIN"/>
    <property type="match status" value="1"/>
</dbReference>
<organism evidence="1">
    <name type="scientific">uncultured Sulfurovum sp</name>
    <dbReference type="NCBI Taxonomy" id="269237"/>
    <lineage>
        <taxon>Bacteria</taxon>
        <taxon>Pseudomonadati</taxon>
        <taxon>Campylobacterota</taxon>
        <taxon>Epsilonproteobacteria</taxon>
        <taxon>Campylobacterales</taxon>
        <taxon>Sulfurovaceae</taxon>
        <taxon>Sulfurovum</taxon>
        <taxon>environmental samples</taxon>
    </lineage>
</organism>